<reference evidence="1 2" key="1">
    <citation type="journal article" date="2016" name="Microbes Environ.">
        <title>Phylogenetically diverse aerobic anoxygenic phototrophic bacteria isolated from epilithic biofilms in Tama river, Japan.</title>
        <authorList>
            <person name="Hirose S."/>
            <person name="Matsuura K."/>
            <person name="Haruta S."/>
        </authorList>
    </citation>
    <scope>NUCLEOTIDE SEQUENCE [LARGE SCALE GENOMIC DNA]</scope>
    <source>
        <strain evidence="1 2">S08</strain>
    </source>
</reference>
<proteinExistence type="predicted"/>
<dbReference type="EMBL" id="AP025637">
    <property type="protein sequence ID" value="BDG74295.1"/>
    <property type="molecule type" value="Genomic_DNA"/>
</dbReference>
<protein>
    <submittedName>
        <fullName evidence="1">Uncharacterized protein</fullName>
    </submittedName>
</protein>
<dbReference type="InterPro" id="IPR013321">
    <property type="entry name" value="Arc_rbn_hlx_hlx"/>
</dbReference>
<name>A0ABN6P7E2_9PROT</name>
<gene>
    <name evidence="1" type="ORF">Rmf_42240</name>
</gene>
<evidence type="ECO:0000313" key="1">
    <source>
        <dbReference type="EMBL" id="BDG74295.1"/>
    </source>
</evidence>
<dbReference type="Proteomes" id="UP000831327">
    <property type="component" value="Chromosome"/>
</dbReference>
<dbReference type="InterPro" id="IPR010985">
    <property type="entry name" value="Ribbon_hlx_hlx"/>
</dbReference>
<sequence length="59" mass="6210">MSLRTANITHLMTITLGDEAAGGLDAVMQVCGCANRSGAIRDLLRDAGADKCPVRPVWP</sequence>
<dbReference type="Gene3D" id="1.10.1220.10">
    <property type="entry name" value="Met repressor-like"/>
    <property type="match status" value="1"/>
</dbReference>
<keyword evidence="2" id="KW-1185">Reference proteome</keyword>
<dbReference type="SUPFAM" id="SSF47598">
    <property type="entry name" value="Ribbon-helix-helix"/>
    <property type="match status" value="1"/>
</dbReference>
<organism evidence="1 2">
    <name type="scientific">Roseomonas fluvialis</name>
    <dbReference type="NCBI Taxonomy" id="1750527"/>
    <lineage>
        <taxon>Bacteria</taxon>
        <taxon>Pseudomonadati</taxon>
        <taxon>Pseudomonadota</taxon>
        <taxon>Alphaproteobacteria</taxon>
        <taxon>Acetobacterales</taxon>
        <taxon>Roseomonadaceae</taxon>
        <taxon>Roseomonas</taxon>
    </lineage>
</organism>
<accession>A0ABN6P7E2</accession>
<evidence type="ECO:0000313" key="2">
    <source>
        <dbReference type="Proteomes" id="UP000831327"/>
    </source>
</evidence>